<evidence type="ECO:0000256" key="6">
    <source>
        <dbReference type="SAM" id="Phobius"/>
    </source>
</evidence>
<evidence type="ECO:0000313" key="7">
    <source>
        <dbReference type="EMBL" id="SPX43057.1"/>
    </source>
</evidence>
<sequence>MLWSALRHILWVALLLLVLSLLGFVILLRDPLNANLVTQNIYIGYFHYLGTLLQGDFGITYNGGKSLMNLILTVLPPTLELCFITLFFGIYFWFATWHYKCGQF</sequence>
<dbReference type="Proteomes" id="UP000249936">
    <property type="component" value="Unassembled WGS sequence"/>
</dbReference>
<evidence type="ECO:0000256" key="4">
    <source>
        <dbReference type="ARBA" id="ARBA00022519"/>
    </source>
</evidence>
<dbReference type="GO" id="GO:0005886">
    <property type="term" value="C:plasma membrane"/>
    <property type="evidence" value="ECO:0007669"/>
    <property type="project" value="UniProtKB-SubCell"/>
</dbReference>
<comment type="subcellular location">
    <subcellularLocation>
        <location evidence="1">Cell inner membrane</location>
        <topology evidence="1">Multi-pass membrane protein</topology>
    </subcellularLocation>
</comment>
<keyword evidence="6" id="KW-1133">Transmembrane helix</keyword>
<evidence type="ECO:0000256" key="1">
    <source>
        <dbReference type="ARBA" id="ARBA00004429"/>
    </source>
</evidence>
<keyword evidence="6" id="KW-0472">Membrane</keyword>
<protein>
    <submittedName>
        <fullName evidence="7">Antimicrobial peptide transporter subunit</fullName>
    </submittedName>
</protein>
<organism evidence="7 8">
    <name type="scientific">Haemophilus influenzae</name>
    <dbReference type="NCBI Taxonomy" id="727"/>
    <lineage>
        <taxon>Bacteria</taxon>
        <taxon>Pseudomonadati</taxon>
        <taxon>Pseudomonadota</taxon>
        <taxon>Gammaproteobacteria</taxon>
        <taxon>Pasteurellales</taxon>
        <taxon>Pasteurellaceae</taxon>
        <taxon>Haemophilus</taxon>
    </lineage>
</organism>
<evidence type="ECO:0000256" key="2">
    <source>
        <dbReference type="ARBA" id="ARBA00022448"/>
    </source>
</evidence>
<keyword evidence="3" id="KW-1003">Cell membrane</keyword>
<dbReference type="EMBL" id="UASK01000010">
    <property type="protein sequence ID" value="SPX43057.1"/>
    <property type="molecule type" value="Genomic_DNA"/>
</dbReference>
<dbReference type="AlphaFoldDB" id="A0A2X1RUN5"/>
<evidence type="ECO:0000313" key="8">
    <source>
        <dbReference type="Proteomes" id="UP000249936"/>
    </source>
</evidence>
<feature type="transmembrane region" description="Helical" evidence="6">
    <location>
        <begin position="9"/>
        <end position="28"/>
    </location>
</feature>
<dbReference type="GO" id="GO:0071916">
    <property type="term" value="F:dipeptide transmembrane transporter activity"/>
    <property type="evidence" value="ECO:0007669"/>
    <property type="project" value="TreeGrafter"/>
</dbReference>
<keyword evidence="4" id="KW-0997">Cell inner membrane</keyword>
<keyword evidence="2" id="KW-0813">Transport</keyword>
<comment type="similarity">
    <text evidence="5">Belongs to the binding-protein-dependent transport system permease family. OppBC subfamily.</text>
</comment>
<dbReference type="PANTHER" id="PTHR43163:SF4">
    <property type="entry name" value="PUTRESCINE EXPORT SYSTEM PERMEASE PROTEIN SAPB"/>
    <property type="match status" value="1"/>
</dbReference>
<reference evidence="7 8" key="1">
    <citation type="submission" date="2018-06" db="EMBL/GenBank/DDBJ databases">
        <authorList>
            <consortium name="Pathogen Informatics"/>
            <person name="Doyle S."/>
        </authorList>
    </citation>
    <scope>NUCLEOTIDE SEQUENCE [LARGE SCALE GENOMIC DNA]</scope>
    <source>
        <strain evidence="7 8">NCTC11872</strain>
    </source>
</reference>
<keyword evidence="6" id="KW-0812">Transmembrane</keyword>
<accession>A0A2X1RUN5</accession>
<gene>
    <name evidence="7" type="ORF">NCTC11872_02708</name>
</gene>
<dbReference type="PANTHER" id="PTHR43163">
    <property type="entry name" value="DIPEPTIDE TRANSPORT SYSTEM PERMEASE PROTEIN DPPB-RELATED"/>
    <property type="match status" value="1"/>
</dbReference>
<evidence type="ECO:0000256" key="3">
    <source>
        <dbReference type="ARBA" id="ARBA00022475"/>
    </source>
</evidence>
<proteinExistence type="inferred from homology"/>
<feature type="transmembrane region" description="Helical" evidence="6">
    <location>
        <begin position="70"/>
        <end position="94"/>
    </location>
</feature>
<evidence type="ECO:0000256" key="5">
    <source>
        <dbReference type="ARBA" id="ARBA00024202"/>
    </source>
</evidence>
<name>A0A2X1RUN5_HAEIF</name>